<protein>
    <submittedName>
        <fullName evidence="2">Uncharacterized protein</fullName>
    </submittedName>
</protein>
<sequence>MRFDFAKLAILALFLATGRAEDSCDNEWEATDEISVHIWNNQPKGYPMDAPAMIQIHRGDENIFQVGAASQRTTFPEISGIDQGAGIILGVKARSTDWVNSIEFKMLKPNMISSELIDMVMKEDMEAWNKQQRGIETVNLDSMFIMNPYPTGGKDQTYEFGGTIRKENTQKLIDGTTNLWGSSISTTVGLSVVVPQLGDISNEITTSAEYQQTRLKQTEEERKEGKDITWKVGTAEGNLLKPQEAVKCSAWTLSGTFASPYTGTIREKWEDGSTFEYLTQGDFESIGWTKTFAHCEPWEISKIPSGARLGEAKDVSKRAVEFHG</sequence>
<accession>A0A9P4UB87</accession>
<organism evidence="2 3">
    <name type="scientific">Karstenula rhodostoma CBS 690.94</name>
    <dbReference type="NCBI Taxonomy" id="1392251"/>
    <lineage>
        <taxon>Eukaryota</taxon>
        <taxon>Fungi</taxon>
        <taxon>Dikarya</taxon>
        <taxon>Ascomycota</taxon>
        <taxon>Pezizomycotina</taxon>
        <taxon>Dothideomycetes</taxon>
        <taxon>Pleosporomycetidae</taxon>
        <taxon>Pleosporales</taxon>
        <taxon>Massarineae</taxon>
        <taxon>Didymosphaeriaceae</taxon>
        <taxon>Karstenula</taxon>
    </lineage>
</organism>
<feature type="chain" id="PRO_5040327883" evidence="1">
    <location>
        <begin position="21"/>
        <end position="324"/>
    </location>
</feature>
<keyword evidence="3" id="KW-1185">Reference proteome</keyword>
<dbReference type="Proteomes" id="UP000799764">
    <property type="component" value="Unassembled WGS sequence"/>
</dbReference>
<evidence type="ECO:0000256" key="1">
    <source>
        <dbReference type="SAM" id="SignalP"/>
    </source>
</evidence>
<dbReference type="AlphaFoldDB" id="A0A9P4UB87"/>
<dbReference type="OrthoDB" id="3796197at2759"/>
<dbReference type="Gene3D" id="2.170.15.10">
    <property type="entry name" value="Proaerolysin, chain A, domain 3"/>
    <property type="match status" value="1"/>
</dbReference>
<name>A0A9P4UB87_9PLEO</name>
<feature type="signal peptide" evidence="1">
    <location>
        <begin position="1"/>
        <end position="20"/>
    </location>
</feature>
<keyword evidence="1" id="KW-0732">Signal</keyword>
<evidence type="ECO:0000313" key="3">
    <source>
        <dbReference type="Proteomes" id="UP000799764"/>
    </source>
</evidence>
<dbReference type="EMBL" id="MU001500">
    <property type="protein sequence ID" value="KAF2445309.1"/>
    <property type="molecule type" value="Genomic_DNA"/>
</dbReference>
<proteinExistence type="predicted"/>
<reference evidence="2" key="1">
    <citation type="journal article" date="2020" name="Stud. Mycol.">
        <title>101 Dothideomycetes genomes: a test case for predicting lifestyles and emergence of pathogens.</title>
        <authorList>
            <person name="Haridas S."/>
            <person name="Albert R."/>
            <person name="Binder M."/>
            <person name="Bloem J."/>
            <person name="Labutti K."/>
            <person name="Salamov A."/>
            <person name="Andreopoulos B."/>
            <person name="Baker S."/>
            <person name="Barry K."/>
            <person name="Bills G."/>
            <person name="Bluhm B."/>
            <person name="Cannon C."/>
            <person name="Castanera R."/>
            <person name="Culley D."/>
            <person name="Daum C."/>
            <person name="Ezra D."/>
            <person name="Gonzalez J."/>
            <person name="Henrissat B."/>
            <person name="Kuo A."/>
            <person name="Liang C."/>
            <person name="Lipzen A."/>
            <person name="Lutzoni F."/>
            <person name="Magnuson J."/>
            <person name="Mondo S."/>
            <person name="Nolan M."/>
            <person name="Ohm R."/>
            <person name="Pangilinan J."/>
            <person name="Park H.-J."/>
            <person name="Ramirez L."/>
            <person name="Alfaro M."/>
            <person name="Sun H."/>
            <person name="Tritt A."/>
            <person name="Yoshinaga Y."/>
            <person name="Zwiers L.-H."/>
            <person name="Turgeon B."/>
            <person name="Goodwin S."/>
            <person name="Spatafora J."/>
            <person name="Crous P."/>
            <person name="Grigoriev I."/>
        </authorList>
    </citation>
    <scope>NUCLEOTIDE SEQUENCE</scope>
    <source>
        <strain evidence="2">CBS 690.94</strain>
    </source>
</reference>
<evidence type="ECO:0000313" key="2">
    <source>
        <dbReference type="EMBL" id="KAF2445309.1"/>
    </source>
</evidence>
<comment type="caution">
    <text evidence="2">The sequence shown here is derived from an EMBL/GenBank/DDBJ whole genome shotgun (WGS) entry which is preliminary data.</text>
</comment>
<gene>
    <name evidence="2" type="ORF">P171DRAFT_521318</name>
</gene>